<proteinExistence type="predicted"/>
<dbReference type="Gene3D" id="3.40.50.300">
    <property type="entry name" value="P-loop containing nucleotide triphosphate hydrolases"/>
    <property type="match status" value="1"/>
</dbReference>
<feature type="domain" description="ABC transporter" evidence="5">
    <location>
        <begin position="2"/>
        <end position="237"/>
    </location>
</feature>
<keyword evidence="2" id="KW-0547">Nucleotide-binding</keyword>
<gene>
    <name evidence="6" type="ORF">HT102_06820</name>
</gene>
<keyword evidence="7" id="KW-1185">Reference proteome</keyword>
<evidence type="ECO:0000256" key="3">
    <source>
        <dbReference type="ARBA" id="ARBA00022840"/>
    </source>
</evidence>
<dbReference type="PROSITE" id="PS50893">
    <property type="entry name" value="ABC_TRANSPORTER_2"/>
    <property type="match status" value="1"/>
</dbReference>
<dbReference type="InterPro" id="IPR017871">
    <property type="entry name" value="ABC_transporter-like_CS"/>
</dbReference>
<evidence type="ECO:0000313" key="6">
    <source>
        <dbReference type="EMBL" id="MBD8506191.1"/>
    </source>
</evidence>
<dbReference type="PANTHER" id="PTHR42794">
    <property type="entry name" value="HEMIN IMPORT ATP-BINDING PROTEIN HMUV"/>
    <property type="match status" value="1"/>
</dbReference>
<dbReference type="InterPro" id="IPR003593">
    <property type="entry name" value="AAA+_ATPase"/>
</dbReference>
<dbReference type="GO" id="GO:0016887">
    <property type="term" value="F:ATP hydrolysis activity"/>
    <property type="evidence" value="ECO:0007669"/>
    <property type="project" value="InterPro"/>
</dbReference>
<keyword evidence="4" id="KW-1278">Translocase</keyword>
<dbReference type="AlphaFoldDB" id="A0A927JBU5"/>
<dbReference type="PROSITE" id="PS00211">
    <property type="entry name" value="ABC_TRANSPORTER_1"/>
    <property type="match status" value="1"/>
</dbReference>
<protein>
    <submittedName>
        <fullName evidence="6">ABC transporter ATP-binding protein</fullName>
    </submittedName>
</protein>
<dbReference type="EMBL" id="JACYWE010000003">
    <property type="protein sequence ID" value="MBD8506191.1"/>
    <property type="molecule type" value="Genomic_DNA"/>
</dbReference>
<evidence type="ECO:0000259" key="5">
    <source>
        <dbReference type="PROSITE" id="PS50893"/>
    </source>
</evidence>
<dbReference type="SMART" id="SM00382">
    <property type="entry name" value="AAA"/>
    <property type="match status" value="1"/>
</dbReference>
<evidence type="ECO:0000256" key="1">
    <source>
        <dbReference type="ARBA" id="ARBA00022448"/>
    </source>
</evidence>
<dbReference type="InterPro" id="IPR027417">
    <property type="entry name" value="P-loop_NTPase"/>
</dbReference>
<dbReference type="SUPFAM" id="SSF52540">
    <property type="entry name" value="P-loop containing nucleoside triphosphate hydrolases"/>
    <property type="match status" value="1"/>
</dbReference>
<evidence type="ECO:0000256" key="2">
    <source>
        <dbReference type="ARBA" id="ARBA00022741"/>
    </source>
</evidence>
<dbReference type="PANTHER" id="PTHR42794:SF1">
    <property type="entry name" value="HEMIN IMPORT ATP-BINDING PROTEIN HMUV"/>
    <property type="match status" value="1"/>
</dbReference>
<organism evidence="6 7">
    <name type="scientific">Lolliginicoccus lacisalsi</name>
    <dbReference type="NCBI Taxonomy" id="2742202"/>
    <lineage>
        <taxon>Bacteria</taxon>
        <taxon>Bacillati</taxon>
        <taxon>Actinomycetota</taxon>
        <taxon>Actinomycetes</taxon>
        <taxon>Mycobacteriales</taxon>
        <taxon>Hoyosellaceae</taxon>
        <taxon>Lolliginicoccus</taxon>
    </lineage>
</organism>
<name>A0A927JBU5_9ACTN</name>
<dbReference type="CDD" id="cd03214">
    <property type="entry name" value="ABC_Iron-Siderophores_B12_Hemin"/>
    <property type="match status" value="1"/>
</dbReference>
<dbReference type="InterPro" id="IPR003439">
    <property type="entry name" value="ABC_transporter-like_ATP-bd"/>
</dbReference>
<keyword evidence="1" id="KW-0813">Transport</keyword>
<evidence type="ECO:0000256" key="4">
    <source>
        <dbReference type="ARBA" id="ARBA00022967"/>
    </source>
</evidence>
<reference evidence="6" key="1">
    <citation type="submission" date="2020-09" db="EMBL/GenBank/DDBJ databases">
        <title>Hoyosella lacisalsi sp. nov., a halotolerant actinobacterium isolated from soil of Lake Gudzhirganskoe.</title>
        <authorList>
            <person name="Yang Q."/>
            <person name="Guo P.Y."/>
            <person name="Liu S.W."/>
            <person name="Li F.N."/>
            <person name="Sun C.H."/>
        </authorList>
    </citation>
    <scope>NUCLEOTIDE SEQUENCE</scope>
    <source>
        <strain evidence="6">G463</strain>
    </source>
</reference>
<dbReference type="Proteomes" id="UP000642993">
    <property type="component" value="Unassembled WGS sequence"/>
</dbReference>
<dbReference type="Pfam" id="PF00005">
    <property type="entry name" value="ABC_tran"/>
    <property type="match status" value="1"/>
</dbReference>
<comment type="caution">
    <text evidence="6">The sequence shown here is derived from an EMBL/GenBank/DDBJ whole genome shotgun (WGS) entry which is preliminary data.</text>
</comment>
<keyword evidence="3 6" id="KW-0067">ATP-binding</keyword>
<sequence length="263" mass="27879">MLSVAGASARLGGREVLHGVDLDVGRGEWVTIIGPNGAGKSTLLRVITGLVRHGGEALIDGHRAAGLSARQRARLVATVAQSPIIPPGMLVRDYVLLGRTPHVPLLRAETALDHAATDDALAMLDLGTFARRRLDQLSGGERQRAFLARALAQDAPLLLLDEPTTALDISHKQDVLELVDELRRQRGLTVVSTMHDLSIAAQYADRMVLLARGTVVATGRPSEILTAPIIEQHYGASVQILPGPSGPVVAPIRPTSASRTTGE</sequence>
<dbReference type="GO" id="GO:0005524">
    <property type="term" value="F:ATP binding"/>
    <property type="evidence" value="ECO:0007669"/>
    <property type="project" value="UniProtKB-KW"/>
</dbReference>
<evidence type="ECO:0000313" key="7">
    <source>
        <dbReference type="Proteomes" id="UP000642993"/>
    </source>
</evidence>
<accession>A0A927JBU5</accession>
<dbReference type="FunFam" id="3.40.50.300:FF:000134">
    <property type="entry name" value="Iron-enterobactin ABC transporter ATP-binding protein"/>
    <property type="match status" value="1"/>
</dbReference>